<protein>
    <submittedName>
        <fullName evidence="4">Periplasmic chaperone for outer membrane proteins Skp</fullName>
    </submittedName>
</protein>
<dbReference type="InterPro" id="IPR005632">
    <property type="entry name" value="Chaperone_Skp"/>
</dbReference>
<gene>
    <name evidence="4" type="ORF">SAMN04488103_102380</name>
</gene>
<keyword evidence="5" id="KW-1185">Reference proteome</keyword>
<dbReference type="AlphaFoldDB" id="A0A1H8C3Y2"/>
<feature type="compositionally biased region" description="Low complexity" evidence="2">
    <location>
        <begin position="198"/>
        <end position="207"/>
    </location>
</feature>
<evidence type="ECO:0000313" key="4">
    <source>
        <dbReference type="EMBL" id="SEM89770.1"/>
    </source>
</evidence>
<feature type="coiled-coil region" evidence="1">
    <location>
        <begin position="54"/>
        <end position="92"/>
    </location>
</feature>
<proteinExistence type="predicted"/>
<dbReference type="SMART" id="SM00935">
    <property type="entry name" value="OmpH"/>
    <property type="match status" value="1"/>
</dbReference>
<dbReference type="SUPFAM" id="SSF111384">
    <property type="entry name" value="OmpH-like"/>
    <property type="match status" value="1"/>
</dbReference>
<dbReference type="Proteomes" id="UP000198761">
    <property type="component" value="Unassembled WGS sequence"/>
</dbReference>
<feature type="region of interest" description="Disordered" evidence="2">
    <location>
        <begin position="187"/>
        <end position="207"/>
    </location>
</feature>
<organism evidence="4 5">
    <name type="scientific">Gemmobacter aquatilis</name>
    <dbReference type="NCBI Taxonomy" id="933059"/>
    <lineage>
        <taxon>Bacteria</taxon>
        <taxon>Pseudomonadati</taxon>
        <taxon>Pseudomonadota</taxon>
        <taxon>Alphaproteobacteria</taxon>
        <taxon>Rhodobacterales</taxon>
        <taxon>Paracoccaceae</taxon>
        <taxon>Gemmobacter</taxon>
    </lineage>
</organism>
<reference evidence="4 5" key="1">
    <citation type="submission" date="2016-10" db="EMBL/GenBank/DDBJ databases">
        <authorList>
            <person name="de Groot N.N."/>
        </authorList>
    </citation>
    <scope>NUCLEOTIDE SEQUENCE [LARGE SCALE GENOMIC DNA]</scope>
    <source>
        <strain evidence="4 5">DSM 3857</strain>
    </source>
</reference>
<dbReference type="EMBL" id="FOCE01000002">
    <property type="protein sequence ID" value="SEM89770.1"/>
    <property type="molecule type" value="Genomic_DNA"/>
</dbReference>
<keyword evidence="3" id="KW-0732">Signal</keyword>
<keyword evidence="1" id="KW-0175">Coiled coil</keyword>
<accession>A0A1H8C3Y2</accession>
<evidence type="ECO:0000256" key="3">
    <source>
        <dbReference type="SAM" id="SignalP"/>
    </source>
</evidence>
<evidence type="ECO:0000256" key="1">
    <source>
        <dbReference type="SAM" id="Coils"/>
    </source>
</evidence>
<sequence length="207" mass="22116">MMPLPLRLAIVALALAALDLAGGGAAHAQGGDDAFRSQIATIQQDQLFTRSRYGRAVQERIEAASRALQEENRRIETDLEAEERLLTQQRQTLAPDAFRKLADAFDSKVEGIRAAQESKSRAMTRQAEEDRQRFFQTAAPILADMMGELGAVALLDKGSVILSLDVIDITDRAVARIDTVLGDGAVPGEAPVVPPAPEVTTGSGAAP</sequence>
<name>A0A1H8C3Y2_9RHOB</name>
<dbReference type="OrthoDB" id="7868372at2"/>
<dbReference type="GO" id="GO:0051082">
    <property type="term" value="F:unfolded protein binding"/>
    <property type="evidence" value="ECO:0007669"/>
    <property type="project" value="InterPro"/>
</dbReference>
<dbReference type="Pfam" id="PF03938">
    <property type="entry name" value="OmpH"/>
    <property type="match status" value="1"/>
</dbReference>
<evidence type="ECO:0000313" key="5">
    <source>
        <dbReference type="Proteomes" id="UP000198761"/>
    </source>
</evidence>
<feature type="chain" id="PRO_5011771959" evidence="3">
    <location>
        <begin position="29"/>
        <end position="207"/>
    </location>
</feature>
<dbReference type="STRING" id="933059.SAMN04488103_102380"/>
<dbReference type="Gene3D" id="3.30.910.20">
    <property type="entry name" value="Skp domain"/>
    <property type="match status" value="1"/>
</dbReference>
<evidence type="ECO:0000256" key="2">
    <source>
        <dbReference type="SAM" id="MobiDB-lite"/>
    </source>
</evidence>
<dbReference type="InterPro" id="IPR024930">
    <property type="entry name" value="Skp_dom_sf"/>
</dbReference>
<feature type="signal peptide" evidence="3">
    <location>
        <begin position="1"/>
        <end position="28"/>
    </location>
</feature>